<organism evidence="2 3">
    <name type="scientific">Candidatus Carbonibacillus altaicus</name>
    <dbReference type="NCBI Taxonomy" id="2163959"/>
    <lineage>
        <taxon>Bacteria</taxon>
        <taxon>Bacillati</taxon>
        <taxon>Bacillota</taxon>
        <taxon>Bacilli</taxon>
        <taxon>Bacillales</taxon>
        <taxon>Candidatus Carbonibacillus</taxon>
    </lineage>
</organism>
<feature type="domain" description="Gfo/Idh/MocA-like oxidoreductase N-terminal" evidence="1">
    <location>
        <begin position="9"/>
        <end position="54"/>
    </location>
</feature>
<dbReference type="Proteomes" id="UP000244338">
    <property type="component" value="Unassembled WGS sequence"/>
</dbReference>
<protein>
    <submittedName>
        <fullName evidence="2">Myo-inositol 2-dehydrogenase 1</fullName>
    </submittedName>
</protein>
<reference evidence="3" key="1">
    <citation type="journal article" date="2018" name="Sci. Rep.">
        <title>Lignite coal burning seam in the remote Altai Mountains harbors a hydrogen-driven thermophilic microbial community.</title>
        <authorList>
            <person name="Kadnikov V.V."/>
            <person name="Mardanov A.V."/>
            <person name="Ivasenko D.A."/>
            <person name="Antsiferov D.V."/>
            <person name="Beletsky A.V."/>
            <person name="Karnachuk O.V."/>
            <person name="Ravin N.V."/>
        </authorList>
    </citation>
    <scope>NUCLEOTIDE SEQUENCE [LARGE SCALE GENOMIC DNA]</scope>
</reference>
<sequence>MSHKVKDGIAVIGAGFISTHHLKAYAVNPDVKLVAIADLKRDRAQENVEQYQIQYGIYLGLENHGKLAGKAGQVKDLYRDDSFTFPAFNI</sequence>
<evidence type="ECO:0000259" key="1">
    <source>
        <dbReference type="Pfam" id="PF01408"/>
    </source>
</evidence>
<gene>
    <name evidence="2" type="ORF">BSOLF_1690</name>
</gene>
<dbReference type="InterPro" id="IPR036291">
    <property type="entry name" value="NAD(P)-bd_dom_sf"/>
</dbReference>
<dbReference type="Pfam" id="PF01408">
    <property type="entry name" value="GFO_IDH_MocA"/>
    <property type="match status" value="1"/>
</dbReference>
<dbReference type="AlphaFoldDB" id="A0A2R6Y3X2"/>
<evidence type="ECO:0000313" key="3">
    <source>
        <dbReference type="Proteomes" id="UP000244338"/>
    </source>
</evidence>
<dbReference type="GO" id="GO:0000166">
    <property type="term" value="F:nucleotide binding"/>
    <property type="evidence" value="ECO:0007669"/>
    <property type="project" value="InterPro"/>
</dbReference>
<name>A0A2R6Y3X2_9BACL</name>
<evidence type="ECO:0000313" key="2">
    <source>
        <dbReference type="EMBL" id="PTQ57374.1"/>
    </source>
</evidence>
<dbReference type="EMBL" id="PEBX01000008">
    <property type="protein sequence ID" value="PTQ57374.1"/>
    <property type="molecule type" value="Genomic_DNA"/>
</dbReference>
<proteinExistence type="predicted"/>
<dbReference type="Gene3D" id="3.40.50.720">
    <property type="entry name" value="NAD(P)-binding Rossmann-like Domain"/>
    <property type="match status" value="1"/>
</dbReference>
<accession>A0A2R6Y3X2</accession>
<comment type="caution">
    <text evidence="2">The sequence shown here is derived from an EMBL/GenBank/DDBJ whole genome shotgun (WGS) entry which is preliminary data.</text>
</comment>
<dbReference type="InterPro" id="IPR000683">
    <property type="entry name" value="Gfo/Idh/MocA-like_OxRdtase_N"/>
</dbReference>
<dbReference type="SUPFAM" id="SSF51735">
    <property type="entry name" value="NAD(P)-binding Rossmann-fold domains"/>
    <property type="match status" value="1"/>
</dbReference>